<dbReference type="PANTHER" id="PTHR30538">
    <property type="entry name" value="LYSINE 2,3-AMINOMUTASE-RELATED"/>
    <property type="match status" value="1"/>
</dbReference>
<accession>A0A6G1LRS0</accession>
<keyword evidence="4" id="KW-0479">Metal-binding</keyword>
<dbReference type="InterPro" id="IPR058240">
    <property type="entry name" value="rSAM_sf"/>
</dbReference>
<evidence type="ECO:0000256" key="6">
    <source>
        <dbReference type="ARBA" id="ARBA00023004"/>
    </source>
</evidence>
<dbReference type="PROSITE" id="PS51918">
    <property type="entry name" value="RADICAL_SAM"/>
    <property type="match status" value="1"/>
</dbReference>
<dbReference type="NCBIfam" id="TIGR00238">
    <property type="entry name" value="KamA family radical SAM protein"/>
    <property type="match status" value="1"/>
</dbReference>
<evidence type="ECO:0000313" key="8">
    <source>
        <dbReference type="EMBL" id="KAF3224306.1"/>
    </source>
</evidence>
<evidence type="ECO:0000256" key="3">
    <source>
        <dbReference type="ARBA" id="ARBA00022691"/>
    </source>
</evidence>
<reference evidence="8 9" key="1">
    <citation type="submission" date="2019-06" db="EMBL/GenBank/DDBJ databases">
        <authorList>
            <person name="Palmer J.M."/>
        </authorList>
    </citation>
    <scope>NUCLEOTIDE SEQUENCE [LARGE SCALE GENOMIC DNA]</scope>
    <source>
        <strain evidence="8 9">TWF191</strain>
    </source>
</reference>
<dbReference type="EMBL" id="WIPF01000033">
    <property type="protein sequence ID" value="KAF3224306.1"/>
    <property type="molecule type" value="Genomic_DNA"/>
</dbReference>
<dbReference type="InterPro" id="IPR013785">
    <property type="entry name" value="Aldolase_TIM"/>
</dbReference>
<dbReference type="SFLD" id="SFLDS00029">
    <property type="entry name" value="Radical_SAM"/>
    <property type="match status" value="1"/>
</dbReference>
<sequence>MFLNRSFKTLVRNRHTVLLRSYSNISPAFNPPLSAPAPIIPVPAYQNLEQEPYWQKIPQWKSTKEEEFLKYSWQISNTVQSTPKLFNFLESVLPSKIPHNDISQSNTQISSREEFILDVMEGINLAPMSTRLTPHILSRIDWINNPLGDPLRKQFIPMKSSVLPDHPKLTLDSLGETNDSPVQGLVHRYPDKALFLAISVCPVYCRFCTRSYSIGGETPSTKKSRFLPTRKRWSKVFDYIASTPSLHDIVISGGDAYYLDPQQILEIGQHLLSIPHIRRIRYASKGLAVCPSRILDGEDSWAETLVQASATARMMGKSVALHTHFNHPNEITWVTKLAAQRLYESGVTVRNQTVLLRGVNDDCETMKGLIHGLAEMNIQPYYVYQGDMVRGVEDLRTPLYKSLELERNIRGTIAGFMMPQFVVDLPAGGGKRLVSSYDSYDRETGVSRFTAPGVKGINIFEYHDPAWSVAA</sequence>
<proteinExistence type="predicted"/>
<dbReference type="GO" id="GO:0051539">
    <property type="term" value="F:4 iron, 4 sulfur cluster binding"/>
    <property type="evidence" value="ECO:0007669"/>
    <property type="project" value="UniProtKB-KW"/>
</dbReference>
<keyword evidence="2" id="KW-0004">4Fe-4S</keyword>
<evidence type="ECO:0000256" key="4">
    <source>
        <dbReference type="ARBA" id="ARBA00022723"/>
    </source>
</evidence>
<dbReference type="GO" id="GO:0003824">
    <property type="term" value="F:catalytic activity"/>
    <property type="evidence" value="ECO:0007669"/>
    <property type="project" value="InterPro"/>
</dbReference>
<evidence type="ECO:0000313" key="9">
    <source>
        <dbReference type="Proteomes" id="UP000483672"/>
    </source>
</evidence>
<dbReference type="GO" id="GO:0046872">
    <property type="term" value="F:metal ion binding"/>
    <property type="evidence" value="ECO:0007669"/>
    <property type="project" value="UniProtKB-KW"/>
</dbReference>
<dbReference type="SUPFAM" id="SSF102114">
    <property type="entry name" value="Radical SAM enzymes"/>
    <property type="match status" value="1"/>
</dbReference>
<dbReference type="SFLD" id="SFLDG01070">
    <property type="entry name" value="PLP-dependent"/>
    <property type="match status" value="1"/>
</dbReference>
<dbReference type="Proteomes" id="UP000483672">
    <property type="component" value="Unassembled WGS sequence"/>
</dbReference>
<evidence type="ECO:0000256" key="5">
    <source>
        <dbReference type="ARBA" id="ARBA00022898"/>
    </source>
</evidence>
<keyword evidence="6" id="KW-0408">Iron</keyword>
<keyword evidence="7" id="KW-0411">Iron-sulfur</keyword>
<evidence type="ECO:0000256" key="1">
    <source>
        <dbReference type="ARBA" id="ARBA00001933"/>
    </source>
</evidence>
<dbReference type="PANTHER" id="PTHR30538:SF0">
    <property type="entry name" value="L-LYSINE 2,3-AMINOMUTASE AQ_1632-RELATED"/>
    <property type="match status" value="1"/>
</dbReference>
<protein>
    <submittedName>
        <fullName evidence="8">Uncharacterized protein</fullName>
    </submittedName>
</protein>
<name>A0A6G1LRS0_ORBOL</name>
<dbReference type="InterPro" id="IPR003739">
    <property type="entry name" value="Lys_aminomutase/Glu_NH3_mut"/>
</dbReference>
<comment type="caution">
    <text evidence="8">The sequence shown here is derived from an EMBL/GenBank/DDBJ whole genome shotgun (WGS) entry which is preliminary data.</text>
</comment>
<comment type="cofactor">
    <cofactor evidence="1">
        <name>pyridoxal 5'-phosphate</name>
        <dbReference type="ChEBI" id="CHEBI:597326"/>
    </cofactor>
</comment>
<gene>
    <name evidence="8" type="ORF">TWF191_006088</name>
</gene>
<keyword evidence="5" id="KW-0663">Pyridoxal phosphate</keyword>
<dbReference type="AlphaFoldDB" id="A0A6G1LRS0"/>
<dbReference type="InterPro" id="IPR007197">
    <property type="entry name" value="rSAM"/>
</dbReference>
<evidence type="ECO:0000256" key="2">
    <source>
        <dbReference type="ARBA" id="ARBA00022485"/>
    </source>
</evidence>
<dbReference type="Gene3D" id="3.20.20.70">
    <property type="entry name" value="Aldolase class I"/>
    <property type="match status" value="1"/>
</dbReference>
<keyword evidence="3" id="KW-0949">S-adenosyl-L-methionine</keyword>
<evidence type="ECO:0000256" key="7">
    <source>
        <dbReference type="ARBA" id="ARBA00023014"/>
    </source>
</evidence>
<organism evidence="8 9">
    <name type="scientific">Orbilia oligospora</name>
    <name type="common">Nematode-trapping fungus</name>
    <name type="synonym">Arthrobotrys oligospora</name>
    <dbReference type="NCBI Taxonomy" id="2813651"/>
    <lineage>
        <taxon>Eukaryota</taxon>
        <taxon>Fungi</taxon>
        <taxon>Dikarya</taxon>
        <taxon>Ascomycota</taxon>
        <taxon>Pezizomycotina</taxon>
        <taxon>Orbiliomycetes</taxon>
        <taxon>Orbiliales</taxon>
        <taxon>Orbiliaceae</taxon>
        <taxon>Orbilia</taxon>
    </lineage>
</organism>